<accession>A0A5J5B7K3</accession>
<protein>
    <submittedName>
        <fullName evidence="1">Uncharacterized protein</fullName>
    </submittedName>
</protein>
<dbReference type="AlphaFoldDB" id="A0A5J5B7K3"/>
<gene>
    <name evidence="1" type="ORF">F0562_028157</name>
</gene>
<reference evidence="1 2" key="1">
    <citation type="submission" date="2019-09" db="EMBL/GenBank/DDBJ databases">
        <title>A chromosome-level genome assembly of the Chinese tupelo Nyssa sinensis.</title>
        <authorList>
            <person name="Yang X."/>
            <person name="Kang M."/>
            <person name="Yang Y."/>
            <person name="Xiong H."/>
            <person name="Wang M."/>
            <person name="Zhang Z."/>
            <person name="Wang Z."/>
            <person name="Wu H."/>
            <person name="Ma T."/>
            <person name="Liu J."/>
            <person name="Xi Z."/>
        </authorList>
    </citation>
    <scope>NUCLEOTIDE SEQUENCE [LARGE SCALE GENOMIC DNA]</scope>
    <source>
        <strain evidence="1">J267</strain>
        <tissue evidence="1">Leaf</tissue>
    </source>
</reference>
<keyword evidence="2" id="KW-1185">Reference proteome</keyword>
<feature type="non-terminal residue" evidence="1">
    <location>
        <position position="117"/>
    </location>
</feature>
<dbReference type="Proteomes" id="UP000325577">
    <property type="component" value="Linkage Group LG15"/>
</dbReference>
<evidence type="ECO:0000313" key="1">
    <source>
        <dbReference type="EMBL" id="KAA8538649.1"/>
    </source>
</evidence>
<sequence>MWRNSLSFSSKLVASSNPNHPKSTLLLSGVFTVNYGFERSVSHSEFYSASASSPSSADSLKSGFPRLDRARSFGFSSSAAVVEQSSLAAASASKARDVVDLARHYGRCYWELSKARL</sequence>
<evidence type="ECO:0000313" key="2">
    <source>
        <dbReference type="Proteomes" id="UP000325577"/>
    </source>
</evidence>
<proteinExistence type="predicted"/>
<name>A0A5J5B7K3_9ASTE</name>
<dbReference type="EMBL" id="CM018038">
    <property type="protein sequence ID" value="KAA8538649.1"/>
    <property type="molecule type" value="Genomic_DNA"/>
</dbReference>
<organism evidence="1 2">
    <name type="scientific">Nyssa sinensis</name>
    <dbReference type="NCBI Taxonomy" id="561372"/>
    <lineage>
        <taxon>Eukaryota</taxon>
        <taxon>Viridiplantae</taxon>
        <taxon>Streptophyta</taxon>
        <taxon>Embryophyta</taxon>
        <taxon>Tracheophyta</taxon>
        <taxon>Spermatophyta</taxon>
        <taxon>Magnoliopsida</taxon>
        <taxon>eudicotyledons</taxon>
        <taxon>Gunneridae</taxon>
        <taxon>Pentapetalae</taxon>
        <taxon>asterids</taxon>
        <taxon>Cornales</taxon>
        <taxon>Nyssaceae</taxon>
        <taxon>Nyssa</taxon>
    </lineage>
</organism>